<name>A0A1H6V438_9LACT</name>
<dbReference type="Pfam" id="PF14297">
    <property type="entry name" value="Lin1244_N"/>
    <property type="match status" value="1"/>
</dbReference>
<dbReference type="Gene3D" id="1.10.10.630">
    <property type="entry name" value="DnaD domain-like"/>
    <property type="match status" value="1"/>
</dbReference>
<feature type="region of interest" description="Disordered" evidence="2">
    <location>
        <begin position="173"/>
        <end position="200"/>
    </location>
</feature>
<evidence type="ECO:0000313" key="6">
    <source>
        <dbReference type="Proteomes" id="UP000198564"/>
    </source>
</evidence>
<dbReference type="InterPro" id="IPR006343">
    <property type="entry name" value="DnaB/C_C"/>
</dbReference>
<dbReference type="InterPro" id="IPR025400">
    <property type="entry name" value="Lin1244/Lin1753-like_N"/>
</dbReference>
<evidence type="ECO:0000256" key="2">
    <source>
        <dbReference type="SAM" id="MobiDB-lite"/>
    </source>
</evidence>
<reference evidence="6" key="1">
    <citation type="submission" date="2016-10" db="EMBL/GenBank/DDBJ databases">
        <authorList>
            <person name="Varghese N."/>
            <person name="Submissions S."/>
        </authorList>
    </citation>
    <scope>NUCLEOTIDE SEQUENCE [LARGE SCALE GENOMIC DNA]</scope>
    <source>
        <strain evidence="6">DSM 25751</strain>
    </source>
</reference>
<dbReference type="InterPro" id="IPR034829">
    <property type="entry name" value="DnaD-like_sf"/>
</dbReference>
<feature type="domain" description="DnaB/C C-terminal" evidence="3">
    <location>
        <begin position="211"/>
        <end position="271"/>
    </location>
</feature>
<evidence type="ECO:0000313" key="5">
    <source>
        <dbReference type="EMBL" id="SEI96577.1"/>
    </source>
</evidence>
<dbReference type="PANTHER" id="PTHR39196">
    <property type="entry name" value="PRIMOSOME, DNAD SUBUNIT"/>
    <property type="match status" value="1"/>
</dbReference>
<comment type="similarity">
    <text evidence="1">Belongs to the DnaB/DnaD family.</text>
</comment>
<dbReference type="Proteomes" id="UP000198564">
    <property type="component" value="Unassembled WGS sequence"/>
</dbReference>
<dbReference type="EMBL" id="FNYW01000039">
    <property type="protein sequence ID" value="SEI96577.1"/>
    <property type="molecule type" value="Genomic_DNA"/>
</dbReference>
<evidence type="ECO:0000256" key="1">
    <source>
        <dbReference type="ARBA" id="ARBA00093462"/>
    </source>
</evidence>
<organism evidence="5 6">
    <name type="scientific">Alkalibacterium gilvum</name>
    <dbReference type="NCBI Taxonomy" id="1130080"/>
    <lineage>
        <taxon>Bacteria</taxon>
        <taxon>Bacillati</taxon>
        <taxon>Bacillota</taxon>
        <taxon>Bacilli</taxon>
        <taxon>Lactobacillales</taxon>
        <taxon>Carnobacteriaceae</taxon>
        <taxon>Alkalibacterium</taxon>
    </lineage>
</organism>
<dbReference type="NCBIfam" id="TIGR01446">
    <property type="entry name" value="DnaD_dom"/>
    <property type="match status" value="1"/>
</dbReference>
<accession>A0A1H6V438</accession>
<dbReference type="Pfam" id="PF07261">
    <property type="entry name" value="DnaB_2"/>
    <property type="match status" value="1"/>
</dbReference>
<dbReference type="SUPFAM" id="SSF158499">
    <property type="entry name" value="DnaD domain-like"/>
    <property type="match status" value="1"/>
</dbReference>
<feature type="domain" description="Lin1244/Lin1753-like N-terminal" evidence="4">
    <location>
        <begin position="11"/>
        <end position="103"/>
    </location>
</feature>
<dbReference type="PANTHER" id="PTHR39196:SF1">
    <property type="entry name" value="PRIMOSOME, DNAD SUBUNIT"/>
    <property type="match status" value="1"/>
</dbReference>
<keyword evidence="6" id="KW-1185">Reference proteome</keyword>
<sequence>MARPLQTGLTYFPLDVSIDQDDKIALIESDFGLEGFAVTIKLLMKIYAEGYMYHWGEKELKLFSRKIGVEVSLVSAVAAAGLRWGLFSQSLFDDYGILTSHGIQKRYFEAVSRRKNVSAVKEYFLLSEEEAEKYTNLSLVTLFPESLGENGLEEATLDSAELMSTLTTQSIVKESKGKESISSGDMQKEASKTDDDDDDVTVLDSYSSKIETPTQEVARQLTDWLDVFEAPVILEAIERTQQNGKRFRYLQAILLDFKRKQVRTLADLVAYDVAFKRQKQRGASGPAKQESLPLWANPDYKASDELAGEATTQNIKDTLERIRSKKR</sequence>
<protein>
    <submittedName>
        <fullName evidence="5">DnaD and phage-associated domain-containing protein</fullName>
    </submittedName>
</protein>
<gene>
    <name evidence="5" type="ORF">SAMN04488113_1398</name>
</gene>
<evidence type="ECO:0000259" key="3">
    <source>
        <dbReference type="Pfam" id="PF07261"/>
    </source>
</evidence>
<evidence type="ECO:0000259" key="4">
    <source>
        <dbReference type="Pfam" id="PF14297"/>
    </source>
</evidence>
<proteinExistence type="inferred from homology"/>
<dbReference type="RefSeq" id="WP_177170558.1">
    <property type="nucleotide sequence ID" value="NZ_FNYW01000039.1"/>
</dbReference>
<dbReference type="AlphaFoldDB" id="A0A1H6V438"/>